<evidence type="ECO:0000313" key="1">
    <source>
        <dbReference type="EMBL" id="SNT47599.1"/>
    </source>
</evidence>
<dbReference type="PANTHER" id="PTHR30173:SF43">
    <property type="entry name" value="ECF RNA POLYMERASE SIGMA FACTOR SIGI-RELATED"/>
    <property type="match status" value="1"/>
</dbReference>
<organism evidence="1 2">
    <name type="scientific">Actinacidiphila glaucinigra</name>
    <dbReference type="NCBI Taxonomy" id="235986"/>
    <lineage>
        <taxon>Bacteria</taxon>
        <taxon>Bacillati</taxon>
        <taxon>Actinomycetota</taxon>
        <taxon>Actinomycetes</taxon>
        <taxon>Kitasatosporales</taxon>
        <taxon>Streptomycetaceae</taxon>
        <taxon>Actinacidiphila</taxon>
    </lineage>
</organism>
<dbReference type="InterPro" id="IPR052704">
    <property type="entry name" value="ECF_Sigma-70_Domain"/>
</dbReference>
<keyword evidence="2" id="KW-1185">Reference proteome</keyword>
<gene>
    <name evidence="1" type="ORF">SAMN05216252_12918</name>
</gene>
<name>A0A239N0D8_9ACTN</name>
<dbReference type="GO" id="GO:0016987">
    <property type="term" value="F:sigma factor activity"/>
    <property type="evidence" value="ECO:0007669"/>
    <property type="project" value="TreeGrafter"/>
</dbReference>
<protein>
    <submittedName>
        <fullName evidence="1">RNA polymerase sigma-70 factor, ECF subfamily</fullName>
    </submittedName>
</protein>
<dbReference type="EMBL" id="FZOF01000029">
    <property type="protein sequence ID" value="SNT47599.1"/>
    <property type="molecule type" value="Genomic_DNA"/>
</dbReference>
<dbReference type="RefSeq" id="WP_089228156.1">
    <property type="nucleotide sequence ID" value="NZ_FZOF01000029.1"/>
</dbReference>
<sequence>MDVASDAVPLAELLDERRHLLDVAHRMSGGLRDAESVIDETYRRWYALSGAERARIVSPRAWLSATAGDVCRGLPAAPGPGVPQAGYDHELTAVARLRLLAQRSAPSPSAEHDAVVRAVGDACAAGDAASLSSALSPDAMAVFDGGGKVRTTLRSVHGGEQVTRSLLTLLGPHPRTTLTAQSVNSRTGLVVRCDHTVAAVISLDVTDRRVAQVWAVLNPEKLRRWNQRAHAAGILTPES</sequence>
<dbReference type="AlphaFoldDB" id="A0A239N0D8"/>
<dbReference type="SUPFAM" id="SSF54427">
    <property type="entry name" value="NTF2-like"/>
    <property type="match status" value="1"/>
</dbReference>
<dbReference type="PANTHER" id="PTHR30173">
    <property type="entry name" value="SIGMA 19 FACTOR"/>
    <property type="match status" value="1"/>
</dbReference>
<evidence type="ECO:0000313" key="2">
    <source>
        <dbReference type="Proteomes" id="UP000198280"/>
    </source>
</evidence>
<accession>A0A239N0D8</accession>
<dbReference type="InterPro" id="IPR032710">
    <property type="entry name" value="NTF2-like_dom_sf"/>
</dbReference>
<dbReference type="Proteomes" id="UP000198280">
    <property type="component" value="Unassembled WGS sequence"/>
</dbReference>
<dbReference type="OrthoDB" id="3298440at2"/>
<proteinExistence type="predicted"/>
<reference evidence="1 2" key="1">
    <citation type="submission" date="2017-06" db="EMBL/GenBank/DDBJ databases">
        <authorList>
            <person name="Kim H.J."/>
            <person name="Triplett B.A."/>
        </authorList>
    </citation>
    <scope>NUCLEOTIDE SEQUENCE [LARGE SCALE GENOMIC DNA]</scope>
    <source>
        <strain evidence="1 2">CGMCC 4.1858</strain>
    </source>
</reference>